<sequence length="294" mass="31651">MAAPSTCSGNTIFLYDTDNVPNQEAVEDFEEHVHEDGIVKVSKVTRPSIEVFLPSPKIATGDAIVICPGGGYWLLAYDLEGTDIASYWVSQGVAAIVLKNRLPGSPGQRIRHKSPLLDVQRAIRTVRYNAGLWGINPKRIGIQGFSAGGHLATSASTLFDSGSAASDDPIERESSRPDFSILVYPVISFQESFGHSGSRSQLLGDSPDEKLLNRFSGELQVTENTPPAILIHSADDEGVSYLNSVSYFNALQSAGVSGELHVYPNGGHGYGLAVGQGYLSEWPTRCRDWLANLG</sequence>
<dbReference type="Gene3D" id="3.40.50.1820">
    <property type="entry name" value="alpha/beta hydrolase"/>
    <property type="match status" value="1"/>
</dbReference>
<dbReference type="Pfam" id="PF20434">
    <property type="entry name" value="BD-FAE"/>
    <property type="match status" value="1"/>
</dbReference>
<keyword evidence="4" id="KW-1185">Reference proteome</keyword>
<gene>
    <name evidence="3" type="ORF">JIN87_17815</name>
</gene>
<accession>A0A934RYL5</accession>
<organism evidence="3 4">
    <name type="scientific">Pelagicoccus mobilis</name>
    <dbReference type="NCBI Taxonomy" id="415221"/>
    <lineage>
        <taxon>Bacteria</taxon>
        <taxon>Pseudomonadati</taxon>
        <taxon>Verrucomicrobiota</taxon>
        <taxon>Opitutia</taxon>
        <taxon>Puniceicoccales</taxon>
        <taxon>Pelagicoccaceae</taxon>
        <taxon>Pelagicoccus</taxon>
    </lineage>
</organism>
<proteinExistence type="predicted"/>
<dbReference type="EMBL" id="JAENIL010000034">
    <property type="protein sequence ID" value="MBK1878743.1"/>
    <property type="molecule type" value="Genomic_DNA"/>
</dbReference>
<dbReference type="PANTHER" id="PTHR48081">
    <property type="entry name" value="AB HYDROLASE SUPERFAMILY PROTEIN C4A8.06C"/>
    <property type="match status" value="1"/>
</dbReference>
<protein>
    <submittedName>
        <fullName evidence="3">Alpha/beta hydrolase</fullName>
    </submittedName>
</protein>
<dbReference type="RefSeq" id="WP_200356956.1">
    <property type="nucleotide sequence ID" value="NZ_JAENIL010000034.1"/>
</dbReference>
<evidence type="ECO:0000313" key="4">
    <source>
        <dbReference type="Proteomes" id="UP000617628"/>
    </source>
</evidence>
<evidence type="ECO:0000313" key="3">
    <source>
        <dbReference type="EMBL" id="MBK1878743.1"/>
    </source>
</evidence>
<keyword evidence="1 3" id="KW-0378">Hydrolase</keyword>
<dbReference type="GO" id="GO:0016787">
    <property type="term" value="F:hydrolase activity"/>
    <property type="evidence" value="ECO:0007669"/>
    <property type="project" value="UniProtKB-KW"/>
</dbReference>
<evidence type="ECO:0000259" key="2">
    <source>
        <dbReference type="Pfam" id="PF20434"/>
    </source>
</evidence>
<dbReference type="Proteomes" id="UP000617628">
    <property type="component" value="Unassembled WGS sequence"/>
</dbReference>
<name>A0A934RYL5_9BACT</name>
<comment type="caution">
    <text evidence="3">The sequence shown here is derived from an EMBL/GenBank/DDBJ whole genome shotgun (WGS) entry which is preliminary data.</text>
</comment>
<dbReference type="SUPFAM" id="SSF53474">
    <property type="entry name" value="alpha/beta-Hydrolases"/>
    <property type="match status" value="1"/>
</dbReference>
<dbReference type="InterPro" id="IPR029058">
    <property type="entry name" value="AB_hydrolase_fold"/>
</dbReference>
<dbReference type="InterPro" id="IPR050300">
    <property type="entry name" value="GDXG_lipolytic_enzyme"/>
</dbReference>
<dbReference type="AlphaFoldDB" id="A0A934RYL5"/>
<dbReference type="PANTHER" id="PTHR48081:SF6">
    <property type="entry name" value="PEPTIDASE S9 PROLYL OLIGOPEPTIDASE CATALYTIC DOMAIN-CONTAINING PROTEIN"/>
    <property type="match status" value="1"/>
</dbReference>
<dbReference type="InterPro" id="IPR049492">
    <property type="entry name" value="BD-FAE-like_dom"/>
</dbReference>
<evidence type="ECO:0000256" key="1">
    <source>
        <dbReference type="ARBA" id="ARBA00022801"/>
    </source>
</evidence>
<reference evidence="3" key="1">
    <citation type="submission" date="2021-01" db="EMBL/GenBank/DDBJ databases">
        <title>Modified the classification status of verrucomicrobia.</title>
        <authorList>
            <person name="Feng X."/>
        </authorList>
    </citation>
    <scope>NUCLEOTIDE SEQUENCE</scope>
    <source>
        <strain evidence="3">KCTC 13126</strain>
    </source>
</reference>
<feature type="domain" description="BD-FAE-like" evidence="2">
    <location>
        <begin position="51"/>
        <end position="250"/>
    </location>
</feature>